<dbReference type="Proteomes" id="UP001580928">
    <property type="component" value="Unassembled WGS sequence"/>
</dbReference>
<evidence type="ECO:0000313" key="1">
    <source>
        <dbReference type="EMBL" id="MFB5946989.1"/>
    </source>
</evidence>
<evidence type="ECO:0000313" key="2">
    <source>
        <dbReference type="Proteomes" id="UP001580928"/>
    </source>
</evidence>
<protein>
    <submittedName>
        <fullName evidence="1">Uncharacterized protein</fullName>
    </submittedName>
</protein>
<accession>A0ABV5CHH4</accession>
<dbReference type="EMBL" id="JBBVGT010000003">
    <property type="protein sequence ID" value="MFB5946989.1"/>
    <property type="molecule type" value="Genomic_DNA"/>
</dbReference>
<dbReference type="RefSeq" id="WP_375558518.1">
    <property type="nucleotide sequence ID" value="NZ_JBBVGT010000003.1"/>
</dbReference>
<comment type="caution">
    <text evidence="1">The sequence shown here is derived from an EMBL/GenBank/DDBJ whole genome shotgun (WGS) entry which is preliminary data.</text>
</comment>
<keyword evidence="2" id="KW-1185">Reference proteome</keyword>
<reference evidence="1 2" key="1">
    <citation type="submission" date="2024-04" db="EMBL/GenBank/DDBJ databases">
        <title>Albibacterium profundi sp. nov., isolated from sediment of the Challenger Deep of Mariana Trench.</title>
        <authorList>
            <person name="Wang Y."/>
        </authorList>
    </citation>
    <scope>NUCLEOTIDE SEQUENCE [LARGE SCALE GENOMIC DNA]</scope>
    <source>
        <strain evidence="1 2">RHL897</strain>
    </source>
</reference>
<organism evidence="1 2">
    <name type="scientific">Albibacterium profundi</name>
    <dbReference type="NCBI Taxonomy" id="3134906"/>
    <lineage>
        <taxon>Bacteria</taxon>
        <taxon>Pseudomonadati</taxon>
        <taxon>Bacteroidota</taxon>
        <taxon>Sphingobacteriia</taxon>
        <taxon>Sphingobacteriales</taxon>
        <taxon>Sphingobacteriaceae</taxon>
        <taxon>Albibacterium</taxon>
    </lineage>
</organism>
<gene>
    <name evidence="1" type="ORF">WKR92_14240</name>
</gene>
<name>A0ABV5CHH4_9SPHI</name>
<proteinExistence type="predicted"/>
<sequence>MNKHFVLVVFSLLLVGPFGAFSQVRLNAHVGNWIALSSYKGSMTEGAYASELHIDRIDRRIQNWSLYIRLSQPMTNSEGKVFDPARVKIRINNPNPPAPTLQEIGTNDTPIPLSFSDMPIIANSMTPLPVGGYYRQWNFTYDIIIDGGAYLEKVKSWQNYNMQLTFTLVDGEGKLVAESTTLGSFQVYPQDQLPVEPTYSIQINGSARDGVLEFRTLSDYVNGVSQNYFNGLTITSTTPYALQVKALTPNLTSVNNSLPVNAVNLRITDANGTLGGEVALSDQLQTVFNGINSNNLPRSFDMRYFTKPNDERMLQAKPDSYKTTLMYTLIPQ</sequence>